<evidence type="ECO:0000313" key="3">
    <source>
        <dbReference type="Proteomes" id="UP001218218"/>
    </source>
</evidence>
<proteinExistence type="predicted"/>
<gene>
    <name evidence="2" type="ORF">DFH08DRAFT_813021</name>
</gene>
<evidence type="ECO:0000313" key="2">
    <source>
        <dbReference type="EMBL" id="KAJ7337700.1"/>
    </source>
</evidence>
<evidence type="ECO:0000256" key="1">
    <source>
        <dbReference type="SAM" id="MobiDB-lite"/>
    </source>
</evidence>
<protein>
    <submittedName>
        <fullName evidence="2">Uncharacterized protein</fullName>
    </submittedName>
</protein>
<dbReference type="Proteomes" id="UP001218218">
    <property type="component" value="Unassembled WGS sequence"/>
</dbReference>
<organism evidence="2 3">
    <name type="scientific">Mycena albidolilacea</name>
    <dbReference type="NCBI Taxonomy" id="1033008"/>
    <lineage>
        <taxon>Eukaryota</taxon>
        <taxon>Fungi</taxon>
        <taxon>Dikarya</taxon>
        <taxon>Basidiomycota</taxon>
        <taxon>Agaricomycotina</taxon>
        <taxon>Agaricomycetes</taxon>
        <taxon>Agaricomycetidae</taxon>
        <taxon>Agaricales</taxon>
        <taxon>Marasmiineae</taxon>
        <taxon>Mycenaceae</taxon>
        <taxon>Mycena</taxon>
    </lineage>
</organism>
<sequence length="233" mass="26221">MLQTTSRMCYLICNVANTTGVIAGSFPLQSYYFTGVSARFKTTRIHRPASNFVFNNWEQMMSPETLQAGLARLKDSVKKRRDDLAEHLQKKERISNADSAWFDNQANHLDEDTLIDTLDNVSDFERGMSCLNSKQKGLYQTLNALGVAGSVSNKRKTASAEEGGDDREEDTELKPSRKEALQAAATLGQYIAHLDSPFARRMEVVLSSFGHETRREEAQTMVETNITDYFKCT</sequence>
<feature type="region of interest" description="Disordered" evidence="1">
    <location>
        <begin position="151"/>
        <end position="176"/>
    </location>
</feature>
<reference evidence="2" key="1">
    <citation type="submission" date="2023-03" db="EMBL/GenBank/DDBJ databases">
        <title>Massive genome expansion in bonnet fungi (Mycena s.s.) driven by repeated elements and novel gene families across ecological guilds.</title>
        <authorList>
            <consortium name="Lawrence Berkeley National Laboratory"/>
            <person name="Harder C.B."/>
            <person name="Miyauchi S."/>
            <person name="Viragh M."/>
            <person name="Kuo A."/>
            <person name="Thoen E."/>
            <person name="Andreopoulos B."/>
            <person name="Lu D."/>
            <person name="Skrede I."/>
            <person name="Drula E."/>
            <person name="Henrissat B."/>
            <person name="Morin E."/>
            <person name="Kohler A."/>
            <person name="Barry K."/>
            <person name="LaButti K."/>
            <person name="Morin E."/>
            <person name="Salamov A."/>
            <person name="Lipzen A."/>
            <person name="Mereny Z."/>
            <person name="Hegedus B."/>
            <person name="Baldrian P."/>
            <person name="Stursova M."/>
            <person name="Weitz H."/>
            <person name="Taylor A."/>
            <person name="Grigoriev I.V."/>
            <person name="Nagy L.G."/>
            <person name="Martin F."/>
            <person name="Kauserud H."/>
        </authorList>
    </citation>
    <scope>NUCLEOTIDE SEQUENCE</scope>
    <source>
        <strain evidence="2">CBHHK002</strain>
    </source>
</reference>
<accession>A0AAD6ZT98</accession>
<dbReference type="EMBL" id="JARIHO010000029">
    <property type="protein sequence ID" value="KAJ7337700.1"/>
    <property type="molecule type" value="Genomic_DNA"/>
</dbReference>
<name>A0AAD6ZT98_9AGAR</name>
<comment type="caution">
    <text evidence="2">The sequence shown here is derived from an EMBL/GenBank/DDBJ whole genome shotgun (WGS) entry which is preliminary data.</text>
</comment>
<dbReference type="AlphaFoldDB" id="A0AAD6ZT98"/>
<feature type="compositionally biased region" description="Acidic residues" evidence="1">
    <location>
        <begin position="162"/>
        <end position="171"/>
    </location>
</feature>
<keyword evidence="3" id="KW-1185">Reference proteome</keyword>